<protein>
    <submittedName>
        <fullName evidence="1">Uncharacterized protein</fullName>
    </submittedName>
</protein>
<accession>A0A0A9CKB0</accession>
<name>A0A0A9CKB0_ARUDO</name>
<sequence length="16" mass="1988">MLQIVMEKRVLIELWS</sequence>
<proteinExistence type="predicted"/>
<dbReference type="AlphaFoldDB" id="A0A0A9CKB0"/>
<evidence type="ECO:0000313" key="1">
    <source>
        <dbReference type="EMBL" id="JAD71957.1"/>
    </source>
</evidence>
<dbReference type="EMBL" id="GBRH01225938">
    <property type="protein sequence ID" value="JAD71957.1"/>
    <property type="molecule type" value="Transcribed_RNA"/>
</dbReference>
<reference evidence="1" key="1">
    <citation type="submission" date="2014-09" db="EMBL/GenBank/DDBJ databases">
        <authorList>
            <person name="Magalhaes I.L.F."/>
            <person name="Oliveira U."/>
            <person name="Santos F.R."/>
            <person name="Vidigal T.H.D.A."/>
            <person name="Brescovit A.D."/>
            <person name="Santos A.J."/>
        </authorList>
    </citation>
    <scope>NUCLEOTIDE SEQUENCE</scope>
    <source>
        <tissue evidence="1">Shoot tissue taken approximately 20 cm above the soil surface</tissue>
    </source>
</reference>
<organism evidence="1">
    <name type="scientific">Arundo donax</name>
    <name type="common">Giant reed</name>
    <name type="synonym">Donax arundinaceus</name>
    <dbReference type="NCBI Taxonomy" id="35708"/>
    <lineage>
        <taxon>Eukaryota</taxon>
        <taxon>Viridiplantae</taxon>
        <taxon>Streptophyta</taxon>
        <taxon>Embryophyta</taxon>
        <taxon>Tracheophyta</taxon>
        <taxon>Spermatophyta</taxon>
        <taxon>Magnoliopsida</taxon>
        <taxon>Liliopsida</taxon>
        <taxon>Poales</taxon>
        <taxon>Poaceae</taxon>
        <taxon>PACMAD clade</taxon>
        <taxon>Arundinoideae</taxon>
        <taxon>Arundineae</taxon>
        <taxon>Arundo</taxon>
    </lineage>
</organism>
<reference evidence="1" key="2">
    <citation type="journal article" date="2015" name="Data Brief">
        <title>Shoot transcriptome of the giant reed, Arundo donax.</title>
        <authorList>
            <person name="Barrero R.A."/>
            <person name="Guerrero F.D."/>
            <person name="Moolhuijzen P."/>
            <person name="Goolsby J.A."/>
            <person name="Tidwell J."/>
            <person name="Bellgard S.E."/>
            <person name="Bellgard M.I."/>
        </authorList>
    </citation>
    <scope>NUCLEOTIDE SEQUENCE</scope>
    <source>
        <tissue evidence="1">Shoot tissue taken approximately 20 cm above the soil surface</tissue>
    </source>
</reference>